<dbReference type="InterPro" id="IPR003660">
    <property type="entry name" value="HAMP_dom"/>
</dbReference>
<gene>
    <name evidence="14" type="ORF">HBA54_15620</name>
</gene>
<dbReference type="Pfam" id="PF08521">
    <property type="entry name" value="2CSK_N"/>
    <property type="match status" value="1"/>
</dbReference>
<keyword evidence="9" id="KW-0902">Two-component regulatory system</keyword>
<evidence type="ECO:0000256" key="1">
    <source>
        <dbReference type="ARBA" id="ARBA00000085"/>
    </source>
</evidence>
<dbReference type="InterPro" id="IPR005467">
    <property type="entry name" value="His_kinase_dom"/>
</dbReference>
<feature type="domain" description="HAMP" evidence="13">
    <location>
        <begin position="196"/>
        <end position="247"/>
    </location>
</feature>
<keyword evidence="4" id="KW-0597">Phosphoprotein</keyword>
<dbReference type="InterPro" id="IPR003661">
    <property type="entry name" value="HisK_dim/P_dom"/>
</dbReference>
<name>A0A967K7T7_9PROT</name>
<dbReference type="GO" id="GO:0000155">
    <property type="term" value="F:phosphorelay sensor kinase activity"/>
    <property type="evidence" value="ECO:0007669"/>
    <property type="project" value="InterPro"/>
</dbReference>
<dbReference type="PROSITE" id="PS50885">
    <property type="entry name" value="HAMP"/>
    <property type="match status" value="1"/>
</dbReference>
<dbReference type="InterPro" id="IPR050428">
    <property type="entry name" value="TCS_sensor_his_kinase"/>
</dbReference>
<dbReference type="CDD" id="cd00082">
    <property type="entry name" value="HisKA"/>
    <property type="match status" value="1"/>
</dbReference>
<dbReference type="Gene3D" id="1.10.287.130">
    <property type="match status" value="1"/>
</dbReference>
<evidence type="ECO:0000256" key="5">
    <source>
        <dbReference type="ARBA" id="ARBA00022679"/>
    </source>
</evidence>
<keyword evidence="6 11" id="KW-0812">Transmembrane</keyword>
<evidence type="ECO:0000259" key="12">
    <source>
        <dbReference type="PROSITE" id="PS50109"/>
    </source>
</evidence>
<dbReference type="Proteomes" id="UP000761264">
    <property type="component" value="Unassembled WGS sequence"/>
</dbReference>
<keyword evidence="10 11" id="KW-0472">Membrane</keyword>
<dbReference type="PROSITE" id="PS50109">
    <property type="entry name" value="HIS_KIN"/>
    <property type="match status" value="1"/>
</dbReference>
<dbReference type="Pfam" id="PF00512">
    <property type="entry name" value="HisKA"/>
    <property type="match status" value="1"/>
</dbReference>
<evidence type="ECO:0000259" key="13">
    <source>
        <dbReference type="PROSITE" id="PS50885"/>
    </source>
</evidence>
<dbReference type="Pfam" id="PF02518">
    <property type="entry name" value="HATPase_c"/>
    <property type="match status" value="1"/>
</dbReference>
<dbReference type="PRINTS" id="PR00344">
    <property type="entry name" value="BCTRLSENSOR"/>
</dbReference>
<dbReference type="PANTHER" id="PTHR45436">
    <property type="entry name" value="SENSOR HISTIDINE KINASE YKOH"/>
    <property type="match status" value="1"/>
</dbReference>
<dbReference type="InterPro" id="IPR013727">
    <property type="entry name" value="2CSK_N"/>
</dbReference>
<dbReference type="SMART" id="SM00388">
    <property type="entry name" value="HisKA"/>
    <property type="match status" value="1"/>
</dbReference>
<comment type="caution">
    <text evidence="14">The sequence shown here is derived from an EMBL/GenBank/DDBJ whole genome shotgun (WGS) entry which is preliminary data.</text>
</comment>
<feature type="domain" description="Histidine kinase" evidence="12">
    <location>
        <begin position="255"/>
        <end position="467"/>
    </location>
</feature>
<dbReference type="AlphaFoldDB" id="A0A967K7T7"/>
<evidence type="ECO:0000256" key="3">
    <source>
        <dbReference type="ARBA" id="ARBA00012438"/>
    </source>
</evidence>
<keyword evidence="5" id="KW-0808">Transferase</keyword>
<keyword evidence="8 11" id="KW-1133">Transmembrane helix</keyword>
<comment type="subcellular location">
    <subcellularLocation>
        <location evidence="2">Membrane</location>
    </subcellularLocation>
</comment>
<evidence type="ECO:0000256" key="4">
    <source>
        <dbReference type="ARBA" id="ARBA00022553"/>
    </source>
</evidence>
<dbReference type="EMBL" id="JAAQPH010000011">
    <property type="protein sequence ID" value="NIA70033.1"/>
    <property type="molecule type" value="Genomic_DNA"/>
</dbReference>
<keyword evidence="15" id="KW-1185">Reference proteome</keyword>
<evidence type="ECO:0000256" key="9">
    <source>
        <dbReference type="ARBA" id="ARBA00023012"/>
    </source>
</evidence>
<dbReference type="PANTHER" id="PTHR45436:SF1">
    <property type="entry name" value="SENSOR PROTEIN QSEC"/>
    <property type="match status" value="1"/>
</dbReference>
<sequence length="477" mass="51504">MTLKREPSSLSGTTWSLRRRLLGQLLLVFAGLAVLLYLSVQAVAGRAADATQDNILGASAIAIAEQVRVVEGAVAVDLPYAALEMLGLAGEDRVFYRIAGGGGALITGYDDLPSGELPKSEDTPLFFTAQYRGDTVRVATTRRSILSGGSRQTILITVAQTREAHGALTTSIALSAAGVGGGFLALAGLLAWIAISRTLKPVHEIERALAARASDDFSALETAAPREILPLIDAINDFVERLRLTLDTSQQFIAEAAHRIRTPLAALKAQAEVSLKAGPEKTSEESLRRMLRAADETSQLTTQLLAQAMVAYRAERAERQRLSLANLARTAVRDLEVAAEMRGIDFRMDLTEDVEIQGDEIALLEAIRNLLDNAIKYGPPDDFVQVCVPTGPAPEICIIDHGPGVPRKDRDLVFERFRRGSVEPQTAGSGLGLSIVRQVMLSHRGRVRLENNEPQGLKVRLIFPPIRAAGKTTRPET</sequence>
<evidence type="ECO:0000256" key="8">
    <source>
        <dbReference type="ARBA" id="ARBA00022989"/>
    </source>
</evidence>
<evidence type="ECO:0000256" key="10">
    <source>
        <dbReference type="ARBA" id="ARBA00023136"/>
    </source>
</evidence>
<evidence type="ECO:0000313" key="14">
    <source>
        <dbReference type="EMBL" id="NIA70033.1"/>
    </source>
</evidence>
<protein>
    <recommendedName>
        <fullName evidence="3">histidine kinase</fullName>
        <ecNumber evidence="3">2.7.13.3</ecNumber>
    </recommendedName>
</protein>
<dbReference type="EC" id="2.7.13.3" evidence="3"/>
<feature type="transmembrane region" description="Helical" evidence="11">
    <location>
        <begin position="172"/>
        <end position="195"/>
    </location>
</feature>
<evidence type="ECO:0000256" key="11">
    <source>
        <dbReference type="SAM" id="Phobius"/>
    </source>
</evidence>
<dbReference type="InterPro" id="IPR036890">
    <property type="entry name" value="HATPase_C_sf"/>
</dbReference>
<dbReference type="InterPro" id="IPR036097">
    <property type="entry name" value="HisK_dim/P_sf"/>
</dbReference>
<dbReference type="InterPro" id="IPR003594">
    <property type="entry name" value="HATPase_dom"/>
</dbReference>
<dbReference type="SUPFAM" id="SSF55874">
    <property type="entry name" value="ATPase domain of HSP90 chaperone/DNA topoisomerase II/histidine kinase"/>
    <property type="match status" value="1"/>
</dbReference>
<evidence type="ECO:0000313" key="15">
    <source>
        <dbReference type="Proteomes" id="UP000761264"/>
    </source>
</evidence>
<accession>A0A967K7T7</accession>
<evidence type="ECO:0000256" key="6">
    <source>
        <dbReference type="ARBA" id="ARBA00022692"/>
    </source>
</evidence>
<dbReference type="GO" id="GO:0005886">
    <property type="term" value="C:plasma membrane"/>
    <property type="evidence" value="ECO:0007669"/>
    <property type="project" value="TreeGrafter"/>
</dbReference>
<dbReference type="SUPFAM" id="SSF47384">
    <property type="entry name" value="Homodimeric domain of signal transducing histidine kinase"/>
    <property type="match status" value="1"/>
</dbReference>
<keyword evidence="7 14" id="KW-0418">Kinase</keyword>
<dbReference type="InterPro" id="IPR004358">
    <property type="entry name" value="Sig_transdc_His_kin-like_C"/>
</dbReference>
<evidence type="ECO:0000256" key="7">
    <source>
        <dbReference type="ARBA" id="ARBA00022777"/>
    </source>
</evidence>
<reference evidence="14" key="1">
    <citation type="submission" date="2020-03" db="EMBL/GenBank/DDBJ databases">
        <title>Genome of Pelagibius litoralis DSM 21314T.</title>
        <authorList>
            <person name="Wang G."/>
        </authorList>
    </citation>
    <scope>NUCLEOTIDE SEQUENCE</scope>
    <source>
        <strain evidence="14">DSM 21314</strain>
    </source>
</reference>
<dbReference type="SMART" id="SM00387">
    <property type="entry name" value="HATPase_c"/>
    <property type="match status" value="1"/>
</dbReference>
<dbReference type="RefSeq" id="WP_167226214.1">
    <property type="nucleotide sequence ID" value="NZ_JAAQPH010000011.1"/>
</dbReference>
<comment type="catalytic activity">
    <reaction evidence="1">
        <text>ATP + protein L-histidine = ADP + protein N-phospho-L-histidine.</text>
        <dbReference type="EC" id="2.7.13.3"/>
    </reaction>
</comment>
<dbReference type="Gene3D" id="3.30.565.10">
    <property type="entry name" value="Histidine kinase-like ATPase, C-terminal domain"/>
    <property type="match status" value="1"/>
</dbReference>
<dbReference type="CDD" id="cd00075">
    <property type="entry name" value="HATPase"/>
    <property type="match status" value="1"/>
</dbReference>
<organism evidence="14 15">
    <name type="scientific">Pelagibius litoralis</name>
    <dbReference type="NCBI Taxonomy" id="374515"/>
    <lineage>
        <taxon>Bacteria</taxon>
        <taxon>Pseudomonadati</taxon>
        <taxon>Pseudomonadota</taxon>
        <taxon>Alphaproteobacteria</taxon>
        <taxon>Rhodospirillales</taxon>
        <taxon>Rhodovibrionaceae</taxon>
        <taxon>Pelagibius</taxon>
    </lineage>
</organism>
<evidence type="ECO:0000256" key="2">
    <source>
        <dbReference type="ARBA" id="ARBA00004370"/>
    </source>
</evidence>
<feature type="transmembrane region" description="Helical" evidence="11">
    <location>
        <begin position="21"/>
        <end position="40"/>
    </location>
</feature>
<proteinExistence type="predicted"/>